<feature type="non-terminal residue" evidence="1">
    <location>
        <position position="1"/>
    </location>
</feature>
<protein>
    <submittedName>
        <fullName evidence="1">Uncharacterized protein</fullName>
    </submittedName>
</protein>
<accession>A0A7D9E8R5</accession>
<evidence type="ECO:0000313" key="2">
    <source>
        <dbReference type="Proteomes" id="UP001152795"/>
    </source>
</evidence>
<organism evidence="1 2">
    <name type="scientific">Paramuricea clavata</name>
    <name type="common">Red gorgonian</name>
    <name type="synonym">Violescent sea-whip</name>
    <dbReference type="NCBI Taxonomy" id="317549"/>
    <lineage>
        <taxon>Eukaryota</taxon>
        <taxon>Metazoa</taxon>
        <taxon>Cnidaria</taxon>
        <taxon>Anthozoa</taxon>
        <taxon>Octocorallia</taxon>
        <taxon>Malacalcyonacea</taxon>
        <taxon>Plexauridae</taxon>
        <taxon>Paramuricea</taxon>
    </lineage>
</organism>
<comment type="caution">
    <text evidence="1">The sequence shown here is derived from an EMBL/GenBank/DDBJ whole genome shotgun (WGS) entry which is preliminary data.</text>
</comment>
<proteinExistence type="predicted"/>
<dbReference type="AlphaFoldDB" id="A0A7D9E8R5"/>
<reference evidence="1" key="1">
    <citation type="submission" date="2020-04" db="EMBL/GenBank/DDBJ databases">
        <authorList>
            <person name="Alioto T."/>
            <person name="Alioto T."/>
            <person name="Gomez Garrido J."/>
        </authorList>
    </citation>
    <scope>NUCLEOTIDE SEQUENCE</scope>
    <source>
        <strain evidence="1">A484AB</strain>
    </source>
</reference>
<feature type="non-terminal residue" evidence="1">
    <location>
        <position position="54"/>
    </location>
</feature>
<name>A0A7D9E8R5_PARCT</name>
<gene>
    <name evidence="1" type="ORF">PACLA_8A035453</name>
</gene>
<dbReference type="Proteomes" id="UP001152795">
    <property type="component" value="Unassembled WGS sequence"/>
</dbReference>
<dbReference type="EMBL" id="CACRXK020004580">
    <property type="protein sequence ID" value="CAB4003258.1"/>
    <property type="molecule type" value="Genomic_DNA"/>
</dbReference>
<keyword evidence="2" id="KW-1185">Reference proteome</keyword>
<sequence>YNSKLQLEGCPTALVKQALNLNILEETRTVGKRIYTKAVLKDSDENISIVDEIT</sequence>
<evidence type="ECO:0000313" key="1">
    <source>
        <dbReference type="EMBL" id="CAB4003258.1"/>
    </source>
</evidence>